<keyword evidence="1" id="KW-1133">Transmembrane helix</keyword>
<evidence type="ECO:0000313" key="2">
    <source>
        <dbReference type="EMBL" id="NYD91424.1"/>
    </source>
</evidence>
<proteinExistence type="predicted"/>
<keyword evidence="1" id="KW-0472">Membrane</keyword>
<gene>
    <name evidence="2" type="ORF">HD841_003232</name>
</gene>
<comment type="caution">
    <text evidence="2">The sequence shown here is derived from an EMBL/GenBank/DDBJ whole genome shotgun (WGS) entry which is preliminary data.</text>
</comment>
<organism evidence="2 3">
    <name type="scientific">Sphingomonas melonis</name>
    <dbReference type="NCBI Taxonomy" id="152682"/>
    <lineage>
        <taxon>Bacteria</taxon>
        <taxon>Pseudomonadati</taxon>
        <taxon>Pseudomonadota</taxon>
        <taxon>Alphaproteobacteria</taxon>
        <taxon>Sphingomonadales</taxon>
        <taxon>Sphingomonadaceae</taxon>
        <taxon>Sphingomonas</taxon>
    </lineage>
</organism>
<keyword evidence="1" id="KW-0812">Transmembrane</keyword>
<feature type="transmembrane region" description="Helical" evidence="1">
    <location>
        <begin position="6"/>
        <end position="29"/>
    </location>
</feature>
<protein>
    <submittedName>
        <fullName evidence="2">Uncharacterized protein</fullName>
    </submittedName>
</protein>
<accession>A0A7Y9FQ80</accession>
<reference evidence="2 3" key="1">
    <citation type="submission" date="2020-08" db="EMBL/GenBank/DDBJ databases">
        <title>The Agave Microbiome: Exploring the role of microbial communities in plant adaptations to desert environments.</title>
        <authorList>
            <person name="Partida-Martinez L.P."/>
        </authorList>
    </citation>
    <scope>NUCLEOTIDE SEQUENCE [LARGE SCALE GENOMIC DNA]</scope>
    <source>
        <strain evidence="2 3">AS2.3</strain>
    </source>
</reference>
<dbReference type="EMBL" id="JACCBY010000005">
    <property type="protein sequence ID" value="NYD91424.1"/>
    <property type="molecule type" value="Genomic_DNA"/>
</dbReference>
<dbReference type="Proteomes" id="UP000517753">
    <property type="component" value="Unassembled WGS sequence"/>
</dbReference>
<name>A0A7Y9FQ80_9SPHN</name>
<dbReference type="AlphaFoldDB" id="A0A7Y9FQ80"/>
<keyword evidence="3" id="KW-1185">Reference proteome</keyword>
<evidence type="ECO:0000313" key="3">
    <source>
        <dbReference type="Proteomes" id="UP000517753"/>
    </source>
</evidence>
<sequence>MLLLLAVPAIFFALAALLFVAAVVLLSWTRQHRVLRQIRRDRVGFSKVR</sequence>
<evidence type="ECO:0000256" key="1">
    <source>
        <dbReference type="SAM" id="Phobius"/>
    </source>
</evidence>